<dbReference type="AlphaFoldDB" id="A0AA86P6L7"/>
<evidence type="ECO:0000313" key="2">
    <source>
        <dbReference type="EMBL" id="CAL6039481.1"/>
    </source>
</evidence>
<comment type="caution">
    <text evidence="1">The sequence shown here is derived from an EMBL/GenBank/DDBJ whole genome shotgun (WGS) entry which is preliminary data.</text>
</comment>
<keyword evidence="3" id="KW-1185">Reference proteome</keyword>
<reference evidence="2 3" key="2">
    <citation type="submission" date="2024-07" db="EMBL/GenBank/DDBJ databases">
        <authorList>
            <person name="Akdeniz Z."/>
        </authorList>
    </citation>
    <scope>NUCLEOTIDE SEQUENCE [LARGE SCALE GENOMIC DNA]</scope>
</reference>
<dbReference type="EMBL" id="CATOUU010000495">
    <property type="protein sequence ID" value="CAI9931686.1"/>
    <property type="molecule type" value="Genomic_DNA"/>
</dbReference>
<sequence>MLSQEHEITMINQSVSDLKSNFSQIIIDMQTVHQQQIQNMKDIISNLVAQINCTNNAGYLYVNNSCVITGCSIAGQKRVNGICQCVNTNEIVSNDSCICPQFSTLIGSICVCPINSYIVGDACICNVIPGQTMIAGICTCPQGQSLLNGICLEIIVINGQLEAFSCNQGVYVQNFDILTLTNSVSSSDFSASYVFASVLVIENAFIHVLDNVYTAVMPLFQSQSTFINLKIQIGFQTLSGGSLISSTSSSIVINKMNIISRLNSTITLTNSQLNIVSSCSLNANISNLLINIQFACSNGNITLISDINGTINIYGYQILGIYNSSSTVAMIGLNINSATVNVNQVSFKPSIFNVGNGSSYLFGSSIKTESIFVINNIAFIMGNVQNFLLFGSISTTSYRENYYYFGGIIANINSQSTVCVNKVIVDSYQQFTTSYVCHSGLFFGYIQSSSAFITIQNICLQQNITSTNTFYWFGFIGWNNGNSSIVNASVTFSVQFELFWDFGIIGVQYGKLAEIINLITSVSLISNNQSNSQNAGTIFGYAGAKNCSVLNTNIVGGQVYYGSSAVGGFIGNLFSDVHILNSSIFNMSISGSNLIGGVVGLCHQTLQLTNTTIQCIHLLVSGNNVGIVVGNSNGTYLFQGSSSNSSYINEQLQTDCSFLQNLWSSAGCSV</sequence>
<evidence type="ECO:0000313" key="3">
    <source>
        <dbReference type="Proteomes" id="UP001642409"/>
    </source>
</evidence>
<organism evidence="1">
    <name type="scientific">Hexamita inflata</name>
    <dbReference type="NCBI Taxonomy" id="28002"/>
    <lineage>
        <taxon>Eukaryota</taxon>
        <taxon>Metamonada</taxon>
        <taxon>Diplomonadida</taxon>
        <taxon>Hexamitidae</taxon>
        <taxon>Hexamitinae</taxon>
        <taxon>Hexamita</taxon>
    </lineage>
</organism>
<name>A0AA86P6L7_9EUKA</name>
<reference evidence="1" key="1">
    <citation type="submission" date="2023-06" db="EMBL/GenBank/DDBJ databases">
        <authorList>
            <person name="Kurt Z."/>
        </authorList>
    </citation>
    <scope>NUCLEOTIDE SEQUENCE</scope>
</reference>
<protein>
    <submittedName>
        <fullName evidence="1">Uncharacterized protein</fullName>
    </submittedName>
</protein>
<gene>
    <name evidence="1" type="ORF">HINF_LOCUS19331</name>
    <name evidence="2" type="ORF">HINF_LOCUS37878</name>
</gene>
<dbReference type="Proteomes" id="UP001642409">
    <property type="component" value="Unassembled WGS sequence"/>
</dbReference>
<dbReference type="EMBL" id="CAXDID020000142">
    <property type="protein sequence ID" value="CAL6039481.1"/>
    <property type="molecule type" value="Genomic_DNA"/>
</dbReference>
<evidence type="ECO:0000313" key="1">
    <source>
        <dbReference type="EMBL" id="CAI9931686.1"/>
    </source>
</evidence>
<accession>A0AA86P6L7</accession>
<proteinExistence type="predicted"/>